<dbReference type="Pfam" id="PF12802">
    <property type="entry name" value="MarR_2"/>
    <property type="match status" value="1"/>
</dbReference>
<dbReference type="InterPro" id="IPR036390">
    <property type="entry name" value="WH_DNA-bd_sf"/>
</dbReference>
<dbReference type="InterPro" id="IPR039422">
    <property type="entry name" value="MarR/SlyA-like"/>
</dbReference>
<evidence type="ECO:0000313" key="3">
    <source>
        <dbReference type="Proteomes" id="UP000584374"/>
    </source>
</evidence>
<evidence type="ECO:0000259" key="1">
    <source>
        <dbReference type="PROSITE" id="PS50995"/>
    </source>
</evidence>
<keyword evidence="3" id="KW-1185">Reference proteome</keyword>
<protein>
    <submittedName>
        <fullName evidence="2">DNA-binding MarR family transcriptional regulator</fullName>
    </submittedName>
</protein>
<comment type="caution">
    <text evidence="2">The sequence shown here is derived from an EMBL/GenBank/DDBJ whole genome shotgun (WGS) entry which is preliminary data.</text>
</comment>
<accession>A0A840Q1U4</accession>
<feature type="domain" description="HTH marR-type" evidence="1">
    <location>
        <begin position="22"/>
        <end position="154"/>
    </location>
</feature>
<dbReference type="Proteomes" id="UP000584374">
    <property type="component" value="Unassembled WGS sequence"/>
</dbReference>
<name>A0A840Q1U4_9PSEU</name>
<dbReference type="Gene3D" id="1.10.10.10">
    <property type="entry name" value="Winged helix-like DNA-binding domain superfamily/Winged helix DNA-binding domain"/>
    <property type="match status" value="1"/>
</dbReference>
<dbReference type="PANTHER" id="PTHR33164">
    <property type="entry name" value="TRANSCRIPTIONAL REGULATOR, MARR FAMILY"/>
    <property type="match status" value="1"/>
</dbReference>
<dbReference type="SMART" id="SM00347">
    <property type="entry name" value="HTH_MARR"/>
    <property type="match status" value="1"/>
</dbReference>
<reference evidence="2 3" key="1">
    <citation type="submission" date="2020-08" db="EMBL/GenBank/DDBJ databases">
        <title>Sequencing the genomes of 1000 actinobacteria strains.</title>
        <authorList>
            <person name="Klenk H.-P."/>
        </authorList>
    </citation>
    <scope>NUCLEOTIDE SEQUENCE [LARGE SCALE GENOMIC DNA]</scope>
    <source>
        <strain evidence="2 3">DSM 45584</strain>
    </source>
</reference>
<dbReference type="PRINTS" id="PR00598">
    <property type="entry name" value="HTHMARR"/>
</dbReference>
<organism evidence="2 3">
    <name type="scientific">Saccharopolyspora phatthalungensis</name>
    <dbReference type="NCBI Taxonomy" id="664693"/>
    <lineage>
        <taxon>Bacteria</taxon>
        <taxon>Bacillati</taxon>
        <taxon>Actinomycetota</taxon>
        <taxon>Actinomycetes</taxon>
        <taxon>Pseudonocardiales</taxon>
        <taxon>Pseudonocardiaceae</taxon>
        <taxon>Saccharopolyspora</taxon>
    </lineage>
</organism>
<dbReference type="EMBL" id="JACHIW010000001">
    <property type="protein sequence ID" value="MBB5153521.1"/>
    <property type="molecule type" value="Genomic_DNA"/>
</dbReference>
<keyword evidence="2" id="KW-0238">DNA-binding</keyword>
<dbReference type="InterPro" id="IPR036388">
    <property type="entry name" value="WH-like_DNA-bd_sf"/>
</dbReference>
<dbReference type="GO" id="GO:0003677">
    <property type="term" value="F:DNA binding"/>
    <property type="evidence" value="ECO:0007669"/>
    <property type="project" value="UniProtKB-KW"/>
</dbReference>
<sequence>MNDGDQRGASQPSSEDLDLKDASYLVDAVFRLEHAVTRIGNIRLAPWSLTLSSYTAMRVMYNRPHLSLAQVARRCFVRPQTINRIVSQLEARGFVARGPHEDSERAVALSLTAEGIVALKEMTAEVDKINTTLTQALGADEIGLMQEMLRSSARMVEAEAKELQKAAKRD</sequence>
<evidence type="ECO:0000313" key="2">
    <source>
        <dbReference type="EMBL" id="MBB5153521.1"/>
    </source>
</evidence>
<dbReference type="GO" id="GO:0003700">
    <property type="term" value="F:DNA-binding transcription factor activity"/>
    <property type="evidence" value="ECO:0007669"/>
    <property type="project" value="InterPro"/>
</dbReference>
<gene>
    <name evidence="2" type="ORF">BJ970_001055</name>
</gene>
<dbReference type="InterPro" id="IPR000835">
    <property type="entry name" value="HTH_MarR-typ"/>
</dbReference>
<dbReference type="PANTHER" id="PTHR33164:SF43">
    <property type="entry name" value="HTH-TYPE TRANSCRIPTIONAL REPRESSOR YETL"/>
    <property type="match status" value="1"/>
</dbReference>
<dbReference type="RefSeq" id="WP_246470722.1">
    <property type="nucleotide sequence ID" value="NZ_JACHIW010000001.1"/>
</dbReference>
<dbReference type="AlphaFoldDB" id="A0A840Q1U4"/>
<dbReference type="SUPFAM" id="SSF46785">
    <property type="entry name" value="Winged helix' DNA-binding domain"/>
    <property type="match status" value="1"/>
</dbReference>
<dbReference type="PROSITE" id="PS50995">
    <property type="entry name" value="HTH_MARR_2"/>
    <property type="match status" value="1"/>
</dbReference>
<dbReference type="GO" id="GO:0006950">
    <property type="term" value="P:response to stress"/>
    <property type="evidence" value="ECO:0007669"/>
    <property type="project" value="TreeGrafter"/>
</dbReference>
<proteinExistence type="predicted"/>